<feature type="transmembrane region" description="Helical" evidence="5">
    <location>
        <begin position="259"/>
        <end position="280"/>
    </location>
</feature>
<dbReference type="InterPro" id="IPR036259">
    <property type="entry name" value="MFS_trans_sf"/>
</dbReference>
<evidence type="ECO:0000256" key="2">
    <source>
        <dbReference type="ARBA" id="ARBA00022692"/>
    </source>
</evidence>
<feature type="transmembrane region" description="Helical" evidence="5">
    <location>
        <begin position="55"/>
        <end position="80"/>
    </location>
</feature>
<evidence type="ECO:0000256" key="1">
    <source>
        <dbReference type="ARBA" id="ARBA00004651"/>
    </source>
</evidence>
<evidence type="ECO:0000259" key="6">
    <source>
        <dbReference type="PROSITE" id="PS50850"/>
    </source>
</evidence>
<feature type="transmembrane region" description="Helical" evidence="5">
    <location>
        <begin position="379"/>
        <end position="397"/>
    </location>
</feature>
<keyword evidence="3 5" id="KW-1133">Transmembrane helix</keyword>
<feature type="transmembrane region" description="Helical" evidence="5">
    <location>
        <begin position="24"/>
        <end position="43"/>
    </location>
</feature>
<dbReference type="PROSITE" id="PS50850">
    <property type="entry name" value="MFS"/>
    <property type="match status" value="1"/>
</dbReference>
<keyword evidence="8" id="KW-1185">Reference proteome</keyword>
<keyword evidence="4 5" id="KW-0472">Membrane</keyword>
<protein>
    <submittedName>
        <fullName evidence="7">MFS transporter</fullName>
    </submittedName>
</protein>
<proteinExistence type="predicted"/>
<name>A0ABZ1IL98_9PSEU</name>
<dbReference type="CDD" id="cd17324">
    <property type="entry name" value="MFS_NepI_like"/>
    <property type="match status" value="1"/>
</dbReference>
<feature type="transmembrane region" description="Helical" evidence="5">
    <location>
        <begin position="292"/>
        <end position="310"/>
    </location>
</feature>
<dbReference type="RefSeq" id="WP_326837175.1">
    <property type="nucleotide sequence ID" value="NZ_CP142149.1"/>
</dbReference>
<feature type="transmembrane region" description="Helical" evidence="5">
    <location>
        <begin position="177"/>
        <end position="197"/>
    </location>
</feature>
<sequence length="406" mass="42299">MTQPEAETPAPVARDTVPKQAPPAWLVVLLAVSCGLTVANLYYAQPLLNELRTTFGVGEAAAGGVVTATQIGYAAGMLLIVPLGDRVENRSLVSLLLAIACAGLVATGLAPQFSVLLIASLIAGSTSVVVQILIPLTADLSPDAVRGRIVGRVMSGLLFGILLSRVAASLLAEVTTWRVVFLISAGLMAILAVALRFSLPRRAPKTSVHYGELLRSTLRLARDHPALRRRALYQAALYSVFSAFWTTIAFVLTSAPFHYSQLGVGLFALVGAAGAAIAPLAGRWADHGHGRIATGASFLLCAAAFAVGGFGAHSVIALAVAAIALDMAVQTTMVSGQHVIYQLDPNARARVNSIYLATFFVGGAIGSEVGSVLYHAGGWTAVSILGAVIPLIALAWWTTERRSVDS</sequence>
<feature type="transmembrane region" description="Helical" evidence="5">
    <location>
        <begin position="149"/>
        <end position="171"/>
    </location>
</feature>
<evidence type="ECO:0000313" key="8">
    <source>
        <dbReference type="Proteomes" id="UP001330812"/>
    </source>
</evidence>
<evidence type="ECO:0000256" key="3">
    <source>
        <dbReference type="ARBA" id="ARBA00022989"/>
    </source>
</evidence>
<dbReference type="Pfam" id="PF07690">
    <property type="entry name" value="MFS_1"/>
    <property type="match status" value="1"/>
</dbReference>
<dbReference type="PANTHER" id="PTHR42910">
    <property type="entry name" value="TRANSPORTER SCO4007-RELATED"/>
    <property type="match status" value="1"/>
</dbReference>
<dbReference type="InterPro" id="IPR011701">
    <property type="entry name" value="MFS"/>
</dbReference>
<feature type="transmembrane region" description="Helical" evidence="5">
    <location>
        <begin position="92"/>
        <end position="110"/>
    </location>
</feature>
<dbReference type="Proteomes" id="UP001330812">
    <property type="component" value="Chromosome"/>
</dbReference>
<dbReference type="PANTHER" id="PTHR42910:SF1">
    <property type="entry name" value="MAJOR FACILITATOR SUPERFAMILY (MFS) PROFILE DOMAIN-CONTAINING PROTEIN"/>
    <property type="match status" value="1"/>
</dbReference>
<feature type="transmembrane region" description="Helical" evidence="5">
    <location>
        <begin position="116"/>
        <end position="137"/>
    </location>
</feature>
<dbReference type="SUPFAM" id="SSF103473">
    <property type="entry name" value="MFS general substrate transporter"/>
    <property type="match status" value="1"/>
</dbReference>
<evidence type="ECO:0000256" key="4">
    <source>
        <dbReference type="ARBA" id="ARBA00023136"/>
    </source>
</evidence>
<accession>A0ABZ1IL98</accession>
<gene>
    <name evidence="7" type="ORF">VSH64_20125</name>
</gene>
<evidence type="ECO:0000313" key="7">
    <source>
        <dbReference type="EMBL" id="WSE34369.1"/>
    </source>
</evidence>
<dbReference type="Gene3D" id="1.20.1250.20">
    <property type="entry name" value="MFS general substrate transporter like domains"/>
    <property type="match status" value="1"/>
</dbReference>
<reference evidence="7 8" key="1">
    <citation type="journal article" date="2015" name="Int. J. Syst. Evol. Microbiol.">
        <title>Amycolatopsis rhabdoformis sp. nov., an actinomycete isolated from a tropical forest soil.</title>
        <authorList>
            <person name="Souza W.R."/>
            <person name="Silva R.E."/>
            <person name="Goodfellow M."/>
            <person name="Busarakam K."/>
            <person name="Figueiro F.S."/>
            <person name="Ferreira D."/>
            <person name="Rodrigues-Filho E."/>
            <person name="Moraes L.A.B."/>
            <person name="Zucchi T.D."/>
        </authorList>
    </citation>
    <scope>NUCLEOTIDE SEQUENCE [LARGE SCALE GENOMIC DNA]</scope>
    <source>
        <strain evidence="7 8">NCIMB 14900</strain>
    </source>
</reference>
<organism evidence="7 8">
    <name type="scientific">Amycolatopsis rhabdoformis</name>
    <dbReference type="NCBI Taxonomy" id="1448059"/>
    <lineage>
        <taxon>Bacteria</taxon>
        <taxon>Bacillati</taxon>
        <taxon>Actinomycetota</taxon>
        <taxon>Actinomycetes</taxon>
        <taxon>Pseudonocardiales</taxon>
        <taxon>Pseudonocardiaceae</taxon>
        <taxon>Amycolatopsis</taxon>
    </lineage>
</organism>
<feature type="domain" description="Major facilitator superfamily (MFS) profile" evidence="6">
    <location>
        <begin position="26"/>
        <end position="404"/>
    </location>
</feature>
<evidence type="ECO:0000256" key="5">
    <source>
        <dbReference type="SAM" id="Phobius"/>
    </source>
</evidence>
<dbReference type="InterPro" id="IPR020846">
    <property type="entry name" value="MFS_dom"/>
</dbReference>
<keyword evidence="2 5" id="KW-0812">Transmembrane</keyword>
<dbReference type="EMBL" id="CP142149">
    <property type="protein sequence ID" value="WSE34369.1"/>
    <property type="molecule type" value="Genomic_DNA"/>
</dbReference>
<feature type="transmembrane region" description="Helical" evidence="5">
    <location>
        <begin position="231"/>
        <end position="253"/>
    </location>
</feature>
<comment type="subcellular location">
    <subcellularLocation>
        <location evidence="1">Cell membrane</location>
        <topology evidence="1">Multi-pass membrane protein</topology>
    </subcellularLocation>
</comment>